<dbReference type="EMBL" id="CAXAMM010012336">
    <property type="protein sequence ID" value="CAK9028612.1"/>
    <property type="molecule type" value="Genomic_DNA"/>
</dbReference>
<evidence type="ECO:0000256" key="2">
    <source>
        <dbReference type="ARBA" id="ARBA00013194"/>
    </source>
</evidence>
<accession>A0ABP0KRL1</accession>
<dbReference type="PROSITE" id="PS50005">
    <property type="entry name" value="TPR"/>
    <property type="match status" value="1"/>
</dbReference>
<dbReference type="GO" id="GO:0016853">
    <property type="term" value="F:isomerase activity"/>
    <property type="evidence" value="ECO:0007669"/>
    <property type="project" value="UniProtKB-KW"/>
</dbReference>
<dbReference type="Gene3D" id="1.25.40.10">
    <property type="entry name" value="Tetratricopeptide repeat domain"/>
    <property type="match status" value="1"/>
</dbReference>
<evidence type="ECO:0000259" key="9">
    <source>
        <dbReference type="PROSITE" id="PS50059"/>
    </source>
</evidence>
<reference evidence="10 11" key="1">
    <citation type="submission" date="2024-02" db="EMBL/GenBank/DDBJ databases">
        <authorList>
            <person name="Chen Y."/>
            <person name="Shah S."/>
            <person name="Dougan E. K."/>
            <person name="Thang M."/>
            <person name="Chan C."/>
        </authorList>
    </citation>
    <scope>NUCLEOTIDE SEQUENCE [LARGE SCALE GENOMIC DNA]</scope>
</reference>
<evidence type="ECO:0000256" key="6">
    <source>
        <dbReference type="ARBA" id="ARBA00023235"/>
    </source>
</evidence>
<dbReference type="SUPFAM" id="SSF54534">
    <property type="entry name" value="FKBP-like"/>
    <property type="match status" value="3"/>
</dbReference>
<evidence type="ECO:0000313" key="10">
    <source>
        <dbReference type="EMBL" id="CAK9028612.1"/>
    </source>
</evidence>
<comment type="catalytic activity">
    <reaction evidence="1 7">
        <text>[protein]-peptidylproline (omega=180) = [protein]-peptidylproline (omega=0)</text>
        <dbReference type="Rhea" id="RHEA:16237"/>
        <dbReference type="Rhea" id="RHEA-COMP:10747"/>
        <dbReference type="Rhea" id="RHEA-COMP:10748"/>
        <dbReference type="ChEBI" id="CHEBI:83833"/>
        <dbReference type="ChEBI" id="CHEBI:83834"/>
        <dbReference type="EC" id="5.2.1.8"/>
    </reaction>
</comment>
<evidence type="ECO:0000313" key="11">
    <source>
        <dbReference type="Proteomes" id="UP001642464"/>
    </source>
</evidence>
<feature type="domain" description="PPIase FKBP-type" evidence="9">
    <location>
        <begin position="246"/>
        <end position="300"/>
    </location>
</feature>
<evidence type="ECO:0000256" key="3">
    <source>
        <dbReference type="ARBA" id="ARBA00022737"/>
    </source>
</evidence>
<proteinExistence type="predicted"/>
<dbReference type="Pfam" id="PF00254">
    <property type="entry name" value="FKBP_C"/>
    <property type="match status" value="2"/>
</dbReference>
<dbReference type="InterPro" id="IPR046357">
    <property type="entry name" value="PPIase_dom_sf"/>
</dbReference>
<keyword evidence="6 7" id="KW-0413">Isomerase</keyword>
<dbReference type="InterPro" id="IPR019734">
    <property type="entry name" value="TPR_rpt"/>
</dbReference>
<dbReference type="PANTHER" id="PTHR46512">
    <property type="entry name" value="PEPTIDYLPROLYL ISOMERASE"/>
    <property type="match status" value="1"/>
</dbReference>
<dbReference type="InterPro" id="IPR011990">
    <property type="entry name" value="TPR-like_helical_dom_sf"/>
</dbReference>
<evidence type="ECO:0000256" key="8">
    <source>
        <dbReference type="PROSITE-ProRule" id="PRU00339"/>
    </source>
</evidence>
<comment type="caution">
    <text evidence="10">The sequence shown here is derived from an EMBL/GenBank/DDBJ whole genome shotgun (WGS) entry which is preliminary data.</text>
</comment>
<feature type="domain" description="PPIase FKBP-type" evidence="9">
    <location>
        <begin position="119"/>
        <end position="207"/>
    </location>
</feature>
<keyword evidence="3" id="KW-0677">Repeat</keyword>
<feature type="repeat" description="TPR" evidence="8">
    <location>
        <begin position="528"/>
        <end position="561"/>
    </location>
</feature>
<name>A0ABP0KRL1_9DINO</name>
<dbReference type="SMART" id="SM00028">
    <property type="entry name" value="TPR"/>
    <property type="match status" value="2"/>
</dbReference>
<sequence length="872" mass="96756">MAGSFKVDIAALQQLLPLSSGSEGENARERMFKELVVRSNCLIQLGQTAAAKGRSRAWNGTLSLESLRSARVWFVLTFRLGSGAMADEDAAKGKGLPEGIEKEIIQSGADADFKSPKVGDEVTVHYVGTLTDGSIFDSSRAREQPFTFTLGKGEVIQGWDVGVASMCKGEVSKFTFAPKYAYGEEGSPPKIPQEATLIFEIELINFTSKDDLFSDGGVIKVLVKEGSGWKEPKGHSELQMSLKCCKLEDGSIIEEKNSFEYQMGSKSLGPLKTAVEKGLTTMKKGEECKLTCRKDYAYGELHGDVILHLALEQLYETIDISLAKDKSMLKKQIKEGEGYEKPKECSKVFVKVEGATDGSKPLPGFVPKTLEFVAGDGFVCDALECAVLEMRRAERAALVLSGGCEEPQLGVAIDTKVVFTLELCGFEKSKESWDMSEEEKVDFALERKEVATRLFKNGRYRLAMERYKKILELFNYMESFKDEQMKIKAKELKKTCKLNCAACQLRLQLWHEAEASCNVVLKDEPQNLKALFRRAQAHLGSKNFEDSMRDVKKALDLEPQNREAKALVKEVQAAQKEEDKKSKGFFGKMCQALGTGQIPEPYVDRRFEIGDEKDPAKVFLVLHVVLTLRSGYLAESASQPAKYPAAGGISHQKPLLLKCLGSAILQGENHFLELVNHAFTISRESLEPVSAGEQECVDLNQWHVLVFALVMQAALASAAQWKCQKGWVLDPEAFAGLCQHISTTRLTDFPTPQDVSETLSDWAADVSDAMRFFGEMDGTIHFDSFSKWFVTRQLPSWHAGDVELQSRKRAFQLLKLMNNTPSLPNSVPGKLTPRGPGVALMLKTLPPSQWQSTSRRFFSDSATVFQPGQFML</sequence>
<dbReference type="Proteomes" id="UP001642464">
    <property type="component" value="Unassembled WGS sequence"/>
</dbReference>
<evidence type="ECO:0000256" key="5">
    <source>
        <dbReference type="ARBA" id="ARBA00023110"/>
    </source>
</evidence>
<keyword evidence="4 8" id="KW-0802">TPR repeat</keyword>
<organism evidence="10 11">
    <name type="scientific">Durusdinium trenchii</name>
    <dbReference type="NCBI Taxonomy" id="1381693"/>
    <lineage>
        <taxon>Eukaryota</taxon>
        <taxon>Sar</taxon>
        <taxon>Alveolata</taxon>
        <taxon>Dinophyceae</taxon>
        <taxon>Suessiales</taxon>
        <taxon>Symbiodiniaceae</taxon>
        <taxon>Durusdinium</taxon>
    </lineage>
</organism>
<dbReference type="SUPFAM" id="SSF48452">
    <property type="entry name" value="TPR-like"/>
    <property type="match status" value="1"/>
</dbReference>
<keyword evidence="11" id="KW-1185">Reference proteome</keyword>
<dbReference type="PANTHER" id="PTHR46512:SF9">
    <property type="entry name" value="PEPTIDYLPROLYL ISOMERASE"/>
    <property type="match status" value="1"/>
</dbReference>
<dbReference type="InterPro" id="IPR001179">
    <property type="entry name" value="PPIase_FKBP_dom"/>
</dbReference>
<dbReference type="PROSITE" id="PS50059">
    <property type="entry name" value="FKBP_PPIASE"/>
    <property type="match status" value="2"/>
</dbReference>
<dbReference type="Gene3D" id="3.10.50.40">
    <property type="match status" value="3"/>
</dbReference>
<evidence type="ECO:0000256" key="4">
    <source>
        <dbReference type="ARBA" id="ARBA00022803"/>
    </source>
</evidence>
<dbReference type="EC" id="5.2.1.8" evidence="2 7"/>
<gene>
    <name evidence="10" type="ORF">SCF082_LOCUS18437</name>
</gene>
<dbReference type="InterPro" id="IPR050754">
    <property type="entry name" value="FKBP4/5/8-like"/>
</dbReference>
<evidence type="ECO:0000256" key="7">
    <source>
        <dbReference type="PROSITE-ProRule" id="PRU00277"/>
    </source>
</evidence>
<protein>
    <recommendedName>
        <fullName evidence="2 7">peptidylprolyl isomerase</fullName>
        <ecNumber evidence="2 7">5.2.1.8</ecNumber>
    </recommendedName>
</protein>
<keyword evidence="5 7" id="KW-0697">Rotamase</keyword>
<evidence type="ECO:0000256" key="1">
    <source>
        <dbReference type="ARBA" id="ARBA00000971"/>
    </source>
</evidence>